<organism evidence="1 2">
    <name type="scientific">Acetobacter thailandicus</name>
    <dbReference type="NCBI Taxonomy" id="1502842"/>
    <lineage>
        <taxon>Bacteria</taxon>
        <taxon>Pseudomonadati</taxon>
        <taxon>Pseudomonadota</taxon>
        <taxon>Alphaproteobacteria</taxon>
        <taxon>Acetobacterales</taxon>
        <taxon>Acetobacteraceae</taxon>
        <taxon>Acetobacter</taxon>
    </lineage>
</organism>
<name>A0ABT3QG52_9PROT</name>
<evidence type="ECO:0000313" key="2">
    <source>
        <dbReference type="Proteomes" id="UP001301152"/>
    </source>
</evidence>
<reference evidence="1 2" key="1">
    <citation type="submission" date="2022-11" db="EMBL/GenBank/DDBJ databases">
        <title>Genome sequencing of Acetobacter type strain.</title>
        <authorList>
            <person name="Heo J."/>
            <person name="Lee D."/>
            <person name="Han B.-H."/>
            <person name="Hong S.-B."/>
            <person name="Kwon S.-W."/>
        </authorList>
    </citation>
    <scope>NUCLEOTIDE SEQUENCE [LARGE SCALE GENOMIC DNA]</scope>
    <source>
        <strain evidence="1 2">KACC 21253</strain>
    </source>
</reference>
<proteinExistence type="predicted"/>
<evidence type="ECO:0000313" key="1">
    <source>
        <dbReference type="EMBL" id="MCX2564265.1"/>
    </source>
</evidence>
<dbReference type="RefSeq" id="WP_242005281.1">
    <property type="nucleotide sequence ID" value="NZ_JAPIUZ010000004.1"/>
</dbReference>
<keyword evidence="2" id="KW-1185">Reference proteome</keyword>
<dbReference type="Gene3D" id="2.170.16.10">
    <property type="entry name" value="Hedgehog/Intein (Hint) domain"/>
    <property type="match status" value="1"/>
</dbReference>
<gene>
    <name evidence="1" type="ORF">OQ497_09870</name>
</gene>
<accession>A0ABT3QG52</accession>
<dbReference type="Proteomes" id="UP001301152">
    <property type="component" value="Unassembled WGS sequence"/>
</dbReference>
<protein>
    <submittedName>
        <fullName evidence="1">Hint domain-containing protein</fullName>
    </submittedName>
</protein>
<comment type="caution">
    <text evidence="1">The sequence shown here is derived from an EMBL/GenBank/DDBJ whole genome shotgun (WGS) entry which is preliminary data.</text>
</comment>
<sequence length="119" mass="13076">MADTSVLPLTGARAIEALRPGDLVICRDETRQMSVVKPVVRLIRNHHQKILSLTLRGSSRDELLADLPAKIEEITCDRIQTATGSGYGLQNALSQPVFRRKRTGNQSHLTTGICIKSVT</sequence>
<dbReference type="EMBL" id="JAPIUZ010000004">
    <property type="protein sequence ID" value="MCX2564265.1"/>
    <property type="molecule type" value="Genomic_DNA"/>
</dbReference>